<keyword evidence="2" id="KW-0472">Membrane</keyword>
<comment type="caution">
    <text evidence="3">The sequence shown here is derived from an EMBL/GenBank/DDBJ whole genome shotgun (WGS) entry which is preliminary data.</text>
</comment>
<evidence type="ECO:0000313" key="4">
    <source>
        <dbReference type="Proteomes" id="UP001501666"/>
    </source>
</evidence>
<evidence type="ECO:0000256" key="1">
    <source>
        <dbReference type="SAM" id="MobiDB-lite"/>
    </source>
</evidence>
<protein>
    <recommendedName>
        <fullName evidence="5">Transposase</fullName>
    </recommendedName>
</protein>
<keyword evidence="4" id="KW-1185">Reference proteome</keyword>
<sequence>MRREWGPEELIAAWTLLDGDWERVGNKTGATRLGFGLMLTAMVLVVAPIAGRFSDRPPVHRGRSASHGGRPGLARCGGRRGHRGTSSCWRRWHSVASESP</sequence>
<name>A0ABN3SP06_9ACTN</name>
<keyword evidence="2" id="KW-0812">Transmembrane</keyword>
<evidence type="ECO:0000256" key="2">
    <source>
        <dbReference type="SAM" id="Phobius"/>
    </source>
</evidence>
<feature type="transmembrane region" description="Helical" evidence="2">
    <location>
        <begin position="33"/>
        <end position="53"/>
    </location>
</feature>
<gene>
    <name evidence="3" type="ORF">GCM10010412_066640</name>
</gene>
<proteinExistence type="predicted"/>
<evidence type="ECO:0008006" key="5">
    <source>
        <dbReference type="Google" id="ProtNLM"/>
    </source>
</evidence>
<feature type="region of interest" description="Disordered" evidence="1">
    <location>
        <begin position="55"/>
        <end position="88"/>
    </location>
</feature>
<dbReference type="EMBL" id="BAAATE010000022">
    <property type="protein sequence ID" value="GAA2681728.1"/>
    <property type="molecule type" value="Genomic_DNA"/>
</dbReference>
<organism evidence="3 4">
    <name type="scientific">Nonomuraea recticatena</name>
    <dbReference type="NCBI Taxonomy" id="46178"/>
    <lineage>
        <taxon>Bacteria</taxon>
        <taxon>Bacillati</taxon>
        <taxon>Actinomycetota</taxon>
        <taxon>Actinomycetes</taxon>
        <taxon>Streptosporangiales</taxon>
        <taxon>Streptosporangiaceae</taxon>
        <taxon>Nonomuraea</taxon>
    </lineage>
</organism>
<dbReference type="Proteomes" id="UP001501666">
    <property type="component" value="Unassembled WGS sequence"/>
</dbReference>
<keyword evidence="2" id="KW-1133">Transmembrane helix</keyword>
<accession>A0ABN3SP06</accession>
<reference evidence="3 4" key="1">
    <citation type="journal article" date="2019" name="Int. J. Syst. Evol. Microbiol.">
        <title>The Global Catalogue of Microorganisms (GCM) 10K type strain sequencing project: providing services to taxonomists for standard genome sequencing and annotation.</title>
        <authorList>
            <consortium name="The Broad Institute Genomics Platform"/>
            <consortium name="The Broad Institute Genome Sequencing Center for Infectious Disease"/>
            <person name="Wu L."/>
            <person name="Ma J."/>
        </authorList>
    </citation>
    <scope>NUCLEOTIDE SEQUENCE [LARGE SCALE GENOMIC DNA]</scope>
    <source>
        <strain evidence="3 4">JCM 6835</strain>
    </source>
</reference>
<evidence type="ECO:0000313" key="3">
    <source>
        <dbReference type="EMBL" id="GAA2681728.1"/>
    </source>
</evidence>